<keyword evidence="5" id="KW-0408">Iron</keyword>
<keyword evidence="4" id="KW-0249">Electron transport</keyword>
<evidence type="ECO:0000256" key="2">
    <source>
        <dbReference type="ARBA" id="ARBA00022485"/>
    </source>
</evidence>
<dbReference type="InterPro" id="IPR009016">
    <property type="entry name" value="Fe_hydrogenase"/>
</dbReference>
<dbReference type="CDD" id="cd10549">
    <property type="entry name" value="MtMvhB_like"/>
    <property type="match status" value="1"/>
</dbReference>
<dbReference type="SUPFAM" id="SSF54862">
    <property type="entry name" value="4Fe-4S ferredoxins"/>
    <property type="match status" value="1"/>
</dbReference>
<dbReference type="Pfam" id="PF02906">
    <property type="entry name" value="Fe_hyd_lg_C"/>
    <property type="match status" value="1"/>
</dbReference>
<dbReference type="GO" id="GO:0051539">
    <property type="term" value="F:4 iron, 4 sulfur cluster binding"/>
    <property type="evidence" value="ECO:0007669"/>
    <property type="project" value="UniProtKB-KW"/>
</dbReference>
<proteinExistence type="predicted"/>
<reference evidence="8 9" key="1">
    <citation type="journal article" date="2016" name="Nat. Biotechnol.">
        <title>Measurement of bacterial replication rates in microbial communities.</title>
        <authorList>
            <person name="Brown C.T."/>
            <person name="Olm M.R."/>
            <person name="Thomas B.C."/>
            <person name="Banfield J.F."/>
        </authorList>
    </citation>
    <scope>NUCLEOTIDE SEQUENCE [LARGE SCALE GENOMIC DNA]</scope>
    <source>
        <strain evidence="8">CAG:67_53_122</strain>
    </source>
</reference>
<dbReference type="PANTHER" id="PTHR42859">
    <property type="entry name" value="OXIDOREDUCTASE"/>
    <property type="match status" value="1"/>
</dbReference>
<dbReference type="EMBL" id="MNQH01000004">
    <property type="protein sequence ID" value="OKY95653.1"/>
    <property type="molecule type" value="Genomic_DNA"/>
</dbReference>
<feature type="domain" description="4Fe-4S ferredoxin-type" evidence="7">
    <location>
        <begin position="111"/>
        <end position="143"/>
    </location>
</feature>
<dbReference type="InterPro" id="IPR027631">
    <property type="entry name" value="Mono_FeFe_hydrog"/>
</dbReference>
<feature type="domain" description="4Fe-4S ferredoxin-type" evidence="7">
    <location>
        <begin position="144"/>
        <end position="173"/>
    </location>
</feature>
<dbReference type="NCBIfam" id="TIGR04105">
    <property type="entry name" value="FeFe_hydrog_B1"/>
    <property type="match status" value="1"/>
</dbReference>
<dbReference type="SUPFAM" id="SSF53920">
    <property type="entry name" value="Fe-only hydrogenase"/>
    <property type="match status" value="1"/>
</dbReference>
<dbReference type="InterPro" id="IPR050294">
    <property type="entry name" value="RnfB_subfamily"/>
</dbReference>
<dbReference type="Proteomes" id="UP000187417">
    <property type="component" value="Unassembled WGS sequence"/>
</dbReference>
<dbReference type="Gene3D" id="3.40.950.10">
    <property type="entry name" value="Fe-only Hydrogenase (Larger Subunit), Chain L, domain 3"/>
    <property type="match status" value="1"/>
</dbReference>
<dbReference type="PROSITE" id="PS00198">
    <property type="entry name" value="4FE4S_FER_1"/>
    <property type="match status" value="1"/>
</dbReference>
<evidence type="ECO:0000256" key="6">
    <source>
        <dbReference type="ARBA" id="ARBA00023014"/>
    </source>
</evidence>
<evidence type="ECO:0000256" key="4">
    <source>
        <dbReference type="ARBA" id="ARBA00022982"/>
    </source>
</evidence>
<dbReference type="Pfam" id="PF00037">
    <property type="entry name" value="Fer4"/>
    <property type="match status" value="2"/>
</dbReference>
<dbReference type="RefSeq" id="WP_195272917.1">
    <property type="nucleotide sequence ID" value="NZ_BAAFLA010000015.1"/>
</dbReference>
<feature type="domain" description="4Fe-4S ferredoxin-type" evidence="7">
    <location>
        <begin position="190"/>
        <end position="220"/>
    </location>
</feature>
<dbReference type="InterPro" id="IPR004108">
    <property type="entry name" value="Fe_hydrogenase_lsu_C"/>
</dbReference>
<keyword evidence="2" id="KW-0004">4Fe-4S</keyword>
<keyword evidence="1" id="KW-0813">Transport</keyword>
<evidence type="ECO:0000256" key="3">
    <source>
        <dbReference type="ARBA" id="ARBA00022723"/>
    </source>
</evidence>
<organism evidence="8 9">
    <name type="scientific">Alistipes putredinis</name>
    <dbReference type="NCBI Taxonomy" id="28117"/>
    <lineage>
        <taxon>Bacteria</taxon>
        <taxon>Pseudomonadati</taxon>
        <taxon>Bacteroidota</taxon>
        <taxon>Bacteroidia</taxon>
        <taxon>Bacteroidales</taxon>
        <taxon>Rikenellaceae</taxon>
        <taxon>Alistipes</taxon>
    </lineage>
</organism>
<dbReference type="GO" id="GO:0046872">
    <property type="term" value="F:metal ion binding"/>
    <property type="evidence" value="ECO:0007669"/>
    <property type="project" value="UniProtKB-KW"/>
</dbReference>
<evidence type="ECO:0000313" key="8">
    <source>
        <dbReference type="EMBL" id="OKY95653.1"/>
    </source>
</evidence>
<keyword evidence="6" id="KW-0411">Iron-sulfur</keyword>
<name>A0A1Q6F9T9_9BACT</name>
<dbReference type="Gene3D" id="3.30.70.20">
    <property type="match status" value="2"/>
</dbReference>
<dbReference type="PROSITE" id="PS51379">
    <property type="entry name" value="4FE4S_FER_2"/>
    <property type="match status" value="3"/>
</dbReference>
<evidence type="ECO:0000259" key="7">
    <source>
        <dbReference type="PROSITE" id="PS51379"/>
    </source>
</evidence>
<sequence>MPLTNNVMIVRHKLLTNLIKLWKDNQLVERIDRLPIELSPRTSRVLGRCCVHKERAVWKYKSFPLMGFDMSDETDELTPLSEYARKALERKGQQQKDNILCVIDEACSSCVQTNYEITNLCKGCVARACATNCPKNAIEFNRAGKAVINHDLCISCGICHSNCPYHAIVYMPVPCEEACPVKAITKDERGVEHIDESKCIYCGKCINSCPFGAIFEISQVFDVLQRLREGEKMVAVVAPAILGQYNAPTEKVYGAIKAIGFEDVIEVAQGAMETIRNEGAELEEKIEEGQAFMTTSCCPSWVELANKHIPEMKPFISSTGSPMYYAARIAKEKHPDAQVVFIGPCVAKRKEARRDECVDFVMTFEEINSIFDGLGIEVATTDPFPIPFVSTRAAHGFAQAGGVMGAVQLFLADNNRPQVEGIQVSNLNKKNVSLLRAYAKSGKAPAKFIEVMACEGGCITGPSTHNLHDAGKRQFAKELAKR</sequence>
<keyword evidence="3" id="KW-0479">Metal-binding</keyword>
<evidence type="ECO:0000256" key="1">
    <source>
        <dbReference type="ARBA" id="ARBA00022448"/>
    </source>
</evidence>
<dbReference type="AlphaFoldDB" id="A0A1Q6F9T9"/>
<accession>A0A1Q6F9T9</accession>
<dbReference type="STRING" id="28117.BHV66_03550"/>
<comment type="caution">
    <text evidence="8">The sequence shown here is derived from an EMBL/GenBank/DDBJ whole genome shotgun (WGS) entry which is preliminary data.</text>
</comment>
<protein>
    <submittedName>
        <fullName evidence="8">Hydrogenase</fullName>
    </submittedName>
</protein>
<dbReference type="InterPro" id="IPR017900">
    <property type="entry name" value="4Fe4S_Fe_S_CS"/>
</dbReference>
<dbReference type="PANTHER" id="PTHR42859:SF10">
    <property type="entry name" value="DIMETHYLSULFOXIDE REDUCTASE CHAIN B"/>
    <property type="match status" value="1"/>
</dbReference>
<evidence type="ECO:0000256" key="5">
    <source>
        <dbReference type="ARBA" id="ARBA00023004"/>
    </source>
</evidence>
<gene>
    <name evidence="8" type="ORF">BHV66_03550</name>
</gene>
<evidence type="ECO:0000313" key="9">
    <source>
        <dbReference type="Proteomes" id="UP000187417"/>
    </source>
</evidence>
<dbReference type="InterPro" id="IPR017896">
    <property type="entry name" value="4Fe4S_Fe-S-bd"/>
</dbReference>